<comment type="caution">
    <text evidence="1">The sequence shown here is derived from an EMBL/GenBank/DDBJ whole genome shotgun (WGS) entry which is preliminary data.</text>
</comment>
<dbReference type="GO" id="GO:0016301">
    <property type="term" value="F:kinase activity"/>
    <property type="evidence" value="ECO:0007669"/>
    <property type="project" value="UniProtKB-KW"/>
</dbReference>
<accession>A0A4Q7ZLU1</accession>
<organism evidence="1 2">
    <name type="scientific">Krasilnikovia cinnamomea</name>
    <dbReference type="NCBI Taxonomy" id="349313"/>
    <lineage>
        <taxon>Bacteria</taxon>
        <taxon>Bacillati</taxon>
        <taxon>Actinomycetota</taxon>
        <taxon>Actinomycetes</taxon>
        <taxon>Micromonosporales</taxon>
        <taxon>Micromonosporaceae</taxon>
        <taxon>Krasilnikovia</taxon>
    </lineage>
</organism>
<proteinExistence type="predicted"/>
<dbReference type="AlphaFoldDB" id="A0A4Q7ZLU1"/>
<gene>
    <name evidence="1" type="ORF">EV385_3017</name>
</gene>
<sequence length="436" mass="47621">MAAGAWYDVSPSAARLSGSLRDIGYDFPTAVADVVDNSVAAGATRVEILVEYDGTDSRVFVADDGLGMSPSALLEALRFGTRRGYSRGELGRYGLGLKTASLSQCRLLTVVSRSSKAVVRTCARALDLDLIEEWDQWIIVDPSNADPAVARARQWLAEGTGTVVIWQLLDRVLPEKRPEGGWARRRLDALAVRTAEHLGMVFHRFIEGTAARPQLVITVNGQKVTPWDPFASQEPATVELPPQRFEIESAGSVGKVALRRFVLPSRDRFKDPAGFDRLSGPLNWNRQQGLYVYRADRLVQWGGWGGIRGIDEHTKLARAAVEFDTDLDAAFNINVAKMRVTLPAQLRQFIEPSVNELCVLADDAYRKTSRGKSSSVPADLGAPAEVRAVSQAAANAGLALRMAAMQVDQWSAWEQIEAVVRRQSPEVAELLGLGAV</sequence>
<evidence type="ECO:0000313" key="2">
    <source>
        <dbReference type="Proteomes" id="UP000292564"/>
    </source>
</evidence>
<evidence type="ECO:0000313" key="1">
    <source>
        <dbReference type="EMBL" id="RZU51209.1"/>
    </source>
</evidence>
<keyword evidence="2" id="KW-1185">Reference proteome</keyword>
<dbReference type="InterPro" id="IPR036890">
    <property type="entry name" value="HATPase_C_sf"/>
</dbReference>
<keyword evidence="1" id="KW-0418">Kinase</keyword>
<dbReference type="OrthoDB" id="3757919at2"/>
<dbReference type="Gene3D" id="3.30.565.10">
    <property type="entry name" value="Histidine kinase-like ATPase, C-terminal domain"/>
    <property type="match status" value="1"/>
</dbReference>
<dbReference type="SUPFAM" id="SSF55874">
    <property type="entry name" value="ATPase domain of HSP90 chaperone/DNA topoisomerase II/histidine kinase"/>
    <property type="match status" value="1"/>
</dbReference>
<protein>
    <submittedName>
        <fullName evidence="1">Histidine kinase/DNA gyrase B/HSP90-like ATPase</fullName>
    </submittedName>
</protein>
<reference evidence="1 2" key="1">
    <citation type="submission" date="2019-02" db="EMBL/GenBank/DDBJ databases">
        <title>Sequencing the genomes of 1000 actinobacteria strains.</title>
        <authorList>
            <person name="Klenk H.-P."/>
        </authorList>
    </citation>
    <scope>NUCLEOTIDE SEQUENCE [LARGE SCALE GENOMIC DNA]</scope>
    <source>
        <strain evidence="1 2">DSM 45162</strain>
    </source>
</reference>
<dbReference type="EMBL" id="SHKY01000001">
    <property type="protein sequence ID" value="RZU51209.1"/>
    <property type="molecule type" value="Genomic_DNA"/>
</dbReference>
<name>A0A4Q7ZLU1_9ACTN</name>
<keyword evidence="1" id="KW-0808">Transferase</keyword>
<dbReference type="Pfam" id="PF13589">
    <property type="entry name" value="HATPase_c_3"/>
    <property type="match status" value="1"/>
</dbReference>
<dbReference type="Proteomes" id="UP000292564">
    <property type="component" value="Unassembled WGS sequence"/>
</dbReference>